<dbReference type="PANTHER" id="PTHR43403:SF1">
    <property type="entry name" value="NAD-SPECIFIC GLUTAMATE DEHYDROGENASE"/>
    <property type="match status" value="1"/>
</dbReference>
<dbReference type="Pfam" id="PF21075">
    <property type="entry name" value="GDH_ACT1"/>
    <property type="match status" value="1"/>
</dbReference>
<dbReference type="InterPro" id="IPR007780">
    <property type="entry name" value="NAD_Glu_DH_bac"/>
</dbReference>
<gene>
    <name evidence="7" type="ORF">CHR90_18260</name>
</gene>
<evidence type="ECO:0000313" key="7">
    <source>
        <dbReference type="EMBL" id="OYQ16912.1"/>
    </source>
</evidence>
<dbReference type="RefSeq" id="WP_094410550.1">
    <property type="nucleotide sequence ID" value="NZ_BMJZ01000003.1"/>
</dbReference>
<keyword evidence="8" id="KW-1185">Reference proteome</keyword>
<dbReference type="SUPFAM" id="SSF51735">
    <property type="entry name" value="NAD(P)-binding Rossmann-fold domains"/>
    <property type="match status" value="1"/>
</dbReference>
<sequence>MGLTTEALRNQVLEAVAGRLDGDLAAFARSLFSGLSRTDLAARTPDDLVACARSLWDFAATRAPGTAKLRVLRPDPAQSAWLGTPILVEIVNDDMPFLVDTVTSALSTGRLAADLTVDLILHPIVRVTRDGKGNRTAYGAGQAESVMQIGLGGTVEDEDFPAIEASLTQALADTRAAVQDWRAMLHRLSLITAELDDPALASAPIGAAEIEETKAFLTWLADNHMTLLGFREYVFDTVDGEPVMKVADEAGLGILRDPNVSIFDGVRNLTALPPEVRAFLESPTLLTVTKANQRATVHRPVHMDVVSIKKLDASGKVVAERRFVGLFTGRVYNDSPRTIPVLRQKVDFVIERAGLQPASHDGKALLQILETYPRDELFQIDAGELLETALSVLQLQDRRRIALFVRRDPFARYVSCLIYVPRDRYDNALRERFHGILAEGFGGRISASYIQLSESPLARLHIIVKTNRDDARPDVDPAEIERRLVEAGRGWADQMQAALGRVIPPAGATRGGLLRRFMNAFPAAYREKFTGDDAVADLPRVLNAGNGDTVFWLYRRPDAAETDLSFKIFRTGQPVALSDVLPMLENRGLRVLSETPFKLRPLTADGQPAARVWLQDLDVQVQDKRPVGLEDVRDRFHAAFAATWSGKAEDDGFNRLILSAGLDWREVVILRAYAKYLKQAGLTYSQSYLEQALANQSAIAALLVALFHARFDPARADEIRAAGLVVEIEHALDAVTALDEDRILRRYLNLILSTLRTNFYQVGADGLPKAYVSFKLDSGKIDDLPKPRPLYEIWVYSPDVEAVHLRGGKVARGGIRWSDRREDFRTEILGLLKAQTVKNAVIVPVGSKGGFFVKRPVAPDAGRQAVLAHAIECYKTMMRGLLDITDNRKEGAIVPPPNVVRHDPDDPYLVVAADKGTATFSDIANGVSREYGFWLDDAFASGGSAGYDHKALGITARGAWVAVERHLREAGIDLKQQEISVVGIGDMSGDVFGNGLLHSDKLRLVGAFNHLHIFIDPTPDAAKSFAERQRMFALPSSTWKDYDTSVLSPGGAIFDRSAKIVKLTPEIQAAFNIDRDQITPADLIQVLLRAPVDLLWFGGIGTYIKAQDENNATVGDRANDALRIDGREVRAKVIGEGANLGVTQKGRIEAGLAGVRLNTDAIDNSAGVDCSDHEVNIKILLGDPVQRSDLDIPGRDALVASMANEVCQHVLRDNYLQTFALSAAQHEGGEYVETARRLMVRLEKEVALDRALESLPNPAQLDARRAAGLALVRPELAPLLAWSKIAVYNKLLPSAIIDDPAFDADLIGYFPPVLGQDYREVILRHGLRREIIATVLTNEMVNRGGIALFSDLEAETGHSIADLTRAYAIARGALDLPALWAEIEALDGHGPASDQLALYRASAKALEAAMRWVLRQSLPQGIDAALAVLSPAIAKLRGGTPATLAEKIAALGLLVQRLDVLAVAEKAHADIDAAGAAFAAVGQRLGFDTLRSAVATAPAPDGWTRAALTGLAGDFARLHETIAQAALGHRDGLDGWLADRPDALKAADALLADLTAQPGADLARLTVAERTLRALVG</sequence>
<feature type="domain" description="NAD-glutamate dehydrogenase ACT2" evidence="5">
    <location>
        <begin position="403"/>
        <end position="491"/>
    </location>
</feature>
<evidence type="ECO:0000259" key="6">
    <source>
        <dbReference type="Pfam" id="PF21077"/>
    </source>
</evidence>
<dbReference type="InterPro" id="IPR048381">
    <property type="entry name" value="GDH_C"/>
</dbReference>
<dbReference type="Pfam" id="PF21079">
    <property type="entry name" value="GDH_HM2"/>
    <property type="match status" value="1"/>
</dbReference>
<name>A0A255XJ48_9PROT</name>
<accession>A0A255XJ48</accession>
<dbReference type="Pfam" id="PF21078">
    <property type="entry name" value="GDH_HM3"/>
    <property type="match status" value="1"/>
</dbReference>
<protein>
    <submittedName>
        <fullName evidence="7">Uncharacterized protein</fullName>
    </submittedName>
</protein>
<feature type="domain" description="NAD-glutamate dehydrogenase ACT3" evidence="6">
    <location>
        <begin position="553"/>
        <end position="630"/>
    </location>
</feature>
<feature type="domain" description="NAD-specific glutamate dehydrogenase C-terminal" evidence="3">
    <location>
        <begin position="1269"/>
        <end position="1438"/>
    </location>
</feature>
<evidence type="ECO:0000259" key="4">
    <source>
        <dbReference type="Pfam" id="PF21075"/>
    </source>
</evidence>
<dbReference type="EMBL" id="NOXS01000035">
    <property type="protein sequence ID" value="OYQ16912.1"/>
    <property type="molecule type" value="Genomic_DNA"/>
</dbReference>
<dbReference type="InterPro" id="IPR028971">
    <property type="entry name" value="NAD-GDH_cat"/>
</dbReference>
<dbReference type="OrthoDB" id="9758052at2"/>
<dbReference type="Pfam" id="PF21074">
    <property type="entry name" value="GDH_C"/>
    <property type="match status" value="1"/>
</dbReference>
<dbReference type="InterPro" id="IPR046346">
    <property type="entry name" value="Aminoacid_DH-like_N_sf"/>
</dbReference>
<reference evidence="7 8" key="1">
    <citation type="submission" date="2017-07" db="EMBL/GenBank/DDBJ databases">
        <title>Elstera cyanobacteriorum sp. nov., a novel bacterium isolated from cyanobacterial aggregates in a eutrophic lake.</title>
        <authorList>
            <person name="Cai H."/>
        </authorList>
    </citation>
    <scope>NUCLEOTIDE SEQUENCE [LARGE SCALE GENOMIC DNA]</scope>
    <source>
        <strain evidence="7 8">TH019</strain>
    </source>
</reference>
<dbReference type="Proteomes" id="UP000216361">
    <property type="component" value="Unassembled WGS sequence"/>
</dbReference>
<feature type="domain" description="NAD-glutamate dehydrogenase N-terminal ACT1" evidence="4">
    <location>
        <begin position="27"/>
        <end position="166"/>
    </location>
</feature>
<dbReference type="InterPro" id="IPR036291">
    <property type="entry name" value="NAD(P)-bd_dom_sf"/>
</dbReference>
<evidence type="ECO:0000256" key="1">
    <source>
        <dbReference type="ARBA" id="ARBA00023002"/>
    </source>
</evidence>
<keyword evidence="1" id="KW-0560">Oxidoreductase</keyword>
<dbReference type="SUPFAM" id="SSF53223">
    <property type="entry name" value="Aminoacid dehydrogenase-like, N-terminal domain"/>
    <property type="match status" value="1"/>
</dbReference>
<evidence type="ECO:0000259" key="5">
    <source>
        <dbReference type="Pfam" id="PF21076"/>
    </source>
</evidence>
<dbReference type="InterPro" id="IPR049058">
    <property type="entry name" value="NAD_Glu_DH_HM2"/>
</dbReference>
<proteinExistence type="predicted"/>
<dbReference type="InterPro" id="IPR049059">
    <property type="entry name" value="NAD_Glu_DH_HM1"/>
</dbReference>
<organism evidence="7 8">
    <name type="scientific">Elstera cyanobacteriorum</name>
    <dbReference type="NCBI Taxonomy" id="2022747"/>
    <lineage>
        <taxon>Bacteria</taxon>
        <taxon>Pseudomonadati</taxon>
        <taxon>Pseudomonadota</taxon>
        <taxon>Alphaproteobacteria</taxon>
        <taxon>Rhodospirillales</taxon>
        <taxon>Rhodospirillaceae</taxon>
        <taxon>Elstera</taxon>
    </lineage>
</organism>
<evidence type="ECO:0000313" key="8">
    <source>
        <dbReference type="Proteomes" id="UP000216361"/>
    </source>
</evidence>
<dbReference type="InterPro" id="IPR049062">
    <property type="entry name" value="NAD_Glu_DH_ACT2"/>
</dbReference>
<dbReference type="PIRSF" id="PIRSF036761">
    <property type="entry name" value="GDH_Mll4104"/>
    <property type="match status" value="1"/>
</dbReference>
<dbReference type="Pfam" id="PF21077">
    <property type="entry name" value="GDH_ACT3"/>
    <property type="match status" value="1"/>
</dbReference>
<evidence type="ECO:0000259" key="2">
    <source>
        <dbReference type="Pfam" id="PF05088"/>
    </source>
</evidence>
<dbReference type="GO" id="GO:0004069">
    <property type="term" value="F:L-aspartate:2-oxoglutarate aminotransferase activity"/>
    <property type="evidence" value="ECO:0007669"/>
    <property type="project" value="InterPro"/>
</dbReference>
<evidence type="ECO:0000259" key="3">
    <source>
        <dbReference type="Pfam" id="PF21074"/>
    </source>
</evidence>
<dbReference type="Pfam" id="PF21073">
    <property type="entry name" value="GDH_HM1"/>
    <property type="match status" value="1"/>
</dbReference>
<dbReference type="InterPro" id="IPR024727">
    <property type="entry name" value="NAD_Glu_DH_N_ACT1"/>
</dbReference>
<dbReference type="Pfam" id="PF21076">
    <property type="entry name" value="GDH_ACT2"/>
    <property type="match status" value="1"/>
</dbReference>
<dbReference type="Pfam" id="PF05088">
    <property type="entry name" value="Bac_GDH_CD"/>
    <property type="match status" value="1"/>
</dbReference>
<dbReference type="Gene3D" id="3.40.50.720">
    <property type="entry name" value="NAD(P)-binding Rossmann-like Domain"/>
    <property type="match status" value="1"/>
</dbReference>
<comment type="caution">
    <text evidence="7">The sequence shown here is derived from an EMBL/GenBank/DDBJ whole genome shotgun (WGS) entry which is preliminary data.</text>
</comment>
<dbReference type="GO" id="GO:0004352">
    <property type="term" value="F:glutamate dehydrogenase (NAD+) activity"/>
    <property type="evidence" value="ECO:0007669"/>
    <property type="project" value="InterPro"/>
</dbReference>
<feature type="domain" description="NAD-glutamate dehydrogenase catalytic" evidence="2">
    <location>
        <begin position="727"/>
        <end position="1223"/>
    </location>
</feature>
<dbReference type="GO" id="GO:0006538">
    <property type="term" value="P:L-glutamate catabolic process"/>
    <property type="evidence" value="ECO:0007669"/>
    <property type="project" value="InterPro"/>
</dbReference>
<dbReference type="PANTHER" id="PTHR43403">
    <property type="entry name" value="NAD-SPECIFIC GLUTAMATE DEHYDROGENASE"/>
    <property type="match status" value="1"/>
</dbReference>
<dbReference type="InterPro" id="IPR049064">
    <property type="entry name" value="NAD_Glu_DH_ACT3"/>
</dbReference>
<dbReference type="InterPro" id="IPR049056">
    <property type="entry name" value="NAD_Glu_DH_HM3"/>
</dbReference>